<comment type="similarity">
    <text evidence="1">Belongs to the NADH:flavin oxidoreductase/NADH oxidase family.</text>
</comment>
<reference evidence="7 8" key="1">
    <citation type="submission" date="2019-07" db="EMBL/GenBank/DDBJ databases">
        <title>Finished genome of Venturia effusa.</title>
        <authorList>
            <person name="Young C.A."/>
            <person name="Cox M.P."/>
            <person name="Ganley A.R.D."/>
            <person name="David W.J."/>
        </authorList>
    </citation>
    <scope>NUCLEOTIDE SEQUENCE [LARGE SCALE GENOMIC DNA]</scope>
    <source>
        <strain evidence="8">albino</strain>
    </source>
</reference>
<dbReference type="PANTHER" id="PTHR43656">
    <property type="entry name" value="BINDING OXIDOREDUCTASE, PUTATIVE (AFU_ORTHOLOGUE AFUA_2G08260)-RELATED"/>
    <property type="match status" value="1"/>
</dbReference>
<dbReference type="OrthoDB" id="1663137at2759"/>
<dbReference type="Gene3D" id="3.20.20.70">
    <property type="entry name" value="Aldolase class I"/>
    <property type="match status" value="1"/>
</dbReference>
<dbReference type="InterPro" id="IPR051799">
    <property type="entry name" value="NADH_flavin_oxidoreductase"/>
</dbReference>
<protein>
    <recommendedName>
        <fullName evidence="6">NADH:flavin oxidoreductase/NADH oxidase N-terminal domain-containing protein</fullName>
    </recommendedName>
</protein>
<evidence type="ECO:0000313" key="7">
    <source>
        <dbReference type="EMBL" id="QDS75427.1"/>
    </source>
</evidence>
<evidence type="ECO:0000256" key="1">
    <source>
        <dbReference type="ARBA" id="ARBA00005979"/>
    </source>
</evidence>
<dbReference type="Proteomes" id="UP000316270">
    <property type="component" value="Chromosome 13"/>
</dbReference>
<dbReference type="InterPro" id="IPR001155">
    <property type="entry name" value="OxRdtase_FMN_N"/>
</dbReference>
<dbReference type="EMBL" id="CP042197">
    <property type="protein sequence ID" value="QDS75427.1"/>
    <property type="molecule type" value="Genomic_DNA"/>
</dbReference>
<name>A0A517LIH8_9PEZI</name>
<dbReference type="GO" id="GO:0010181">
    <property type="term" value="F:FMN binding"/>
    <property type="evidence" value="ECO:0007669"/>
    <property type="project" value="InterPro"/>
</dbReference>
<dbReference type="InterPro" id="IPR013785">
    <property type="entry name" value="Aldolase_TIM"/>
</dbReference>
<keyword evidence="4" id="KW-0560">Oxidoreductase</keyword>
<sequence>MRSHTTESIGEMPNARDFGITPTLRSADRQVQEVVQIDIRFLSIPGDVVVDTDSLKEPILQKWREWAAIAQAHGTPCIVQLAHPGRLSPGGAGVRPSDMEPICASAVPVQMGSTWLDKKATVAMLGIPREATHQEIDEVVEAFVVGAKVASKAGFKGVQIHAAHGFLISQFLSPHTNRRTDEYGGSPEGRLKILRRIVQAIRRDCPASFCLSVKLNSSDYMTNGGLDQDEALDHVRWLVTCGMVDMVEISGGSAEQNQKGRLLGSFTERSLAKAPVKKESTRIRESFFTDFAERVQALKSKIPIQVSGGFRLRVGMADAIESGSADLIGLGRAAVLEPDLPTAVLLNEAIEDSEAIAMPHEVKGLWLARVIPAKIVGGGLPVQFFYYNMKRLGQGLASDPDISVPWIAIYGAIGSVRETLWGVWSSVAALVGTSKV</sequence>
<evidence type="ECO:0000313" key="8">
    <source>
        <dbReference type="Proteomes" id="UP000316270"/>
    </source>
</evidence>
<gene>
    <name evidence="7" type="ORF">FKW77_003717</name>
</gene>
<keyword evidence="8" id="KW-1185">Reference proteome</keyword>
<dbReference type="AlphaFoldDB" id="A0A517LIH8"/>
<evidence type="ECO:0000256" key="5">
    <source>
        <dbReference type="SAM" id="MobiDB-lite"/>
    </source>
</evidence>
<proteinExistence type="inferred from homology"/>
<keyword evidence="2" id="KW-0285">Flavoprotein</keyword>
<organism evidence="7 8">
    <name type="scientific">Venturia effusa</name>
    <dbReference type="NCBI Taxonomy" id="50376"/>
    <lineage>
        <taxon>Eukaryota</taxon>
        <taxon>Fungi</taxon>
        <taxon>Dikarya</taxon>
        <taxon>Ascomycota</taxon>
        <taxon>Pezizomycotina</taxon>
        <taxon>Dothideomycetes</taxon>
        <taxon>Pleosporomycetidae</taxon>
        <taxon>Venturiales</taxon>
        <taxon>Venturiaceae</taxon>
        <taxon>Venturia</taxon>
    </lineage>
</organism>
<evidence type="ECO:0000256" key="4">
    <source>
        <dbReference type="ARBA" id="ARBA00023002"/>
    </source>
</evidence>
<dbReference type="PANTHER" id="PTHR43656:SF2">
    <property type="entry name" value="BINDING OXIDOREDUCTASE, PUTATIVE (AFU_ORTHOLOGUE AFUA_2G08260)-RELATED"/>
    <property type="match status" value="1"/>
</dbReference>
<feature type="region of interest" description="Disordered" evidence="5">
    <location>
        <begin position="1"/>
        <end position="20"/>
    </location>
</feature>
<dbReference type="STRING" id="50376.A0A517LIH8"/>
<dbReference type="Pfam" id="PF00724">
    <property type="entry name" value="Oxidored_FMN"/>
    <property type="match status" value="1"/>
</dbReference>
<accession>A0A517LIH8</accession>
<evidence type="ECO:0000259" key="6">
    <source>
        <dbReference type="Pfam" id="PF00724"/>
    </source>
</evidence>
<dbReference type="GO" id="GO:0016491">
    <property type="term" value="F:oxidoreductase activity"/>
    <property type="evidence" value="ECO:0007669"/>
    <property type="project" value="UniProtKB-KW"/>
</dbReference>
<feature type="domain" description="NADH:flavin oxidoreductase/NADH oxidase N-terminal" evidence="6">
    <location>
        <begin position="61"/>
        <end position="343"/>
    </location>
</feature>
<evidence type="ECO:0000256" key="3">
    <source>
        <dbReference type="ARBA" id="ARBA00022643"/>
    </source>
</evidence>
<keyword evidence="3" id="KW-0288">FMN</keyword>
<dbReference type="SUPFAM" id="SSF51395">
    <property type="entry name" value="FMN-linked oxidoreductases"/>
    <property type="match status" value="1"/>
</dbReference>
<evidence type="ECO:0000256" key="2">
    <source>
        <dbReference type="ARBA" id="ARBA00022630"/>
    </source>
</evidence>